<keyword evidence="2" id="KW-1185">Reference proteome</keyword>
<evidence type="ECO:0000313" key="1">
    <source>
        <dbReference type="EMBL" id="MFD1602889.1"/>
    </source>
</evidence>
<sequence>MKILNLILLLLFFSCAKNDKKTHSNNKHTASVLKNTEIETFHKLRKLFCVGDFDGDGKRDTIFQYNFSKLKKEEIINAPDPAKNEWENVIKWFMDQDSDVYLAFNKKKLDTLHLGTAQGLYCLINIGDNNLDGRDEIALVVDNLDFSNLNSCKIYSICKGKWLELKQFNINESAFDIVEDAQTTFSNIPDYLEKKDDKWYYTDNLENEKMQLLKIEKCR</sequence>
<evidence type="ECO:0000313" key="2">
    <source>
        <dbReference type="Proteomes" id="UP001597138"/>
    </source>
</evidence>
<proteinExistence type="predicted"/>
<gene>
    <name evidence="1" type="ORF">ACFSC2_09090</name>
</gene>
<dbReference type="Proteomes" id="UP001597138">
    <property type="component" value="Unassembled WGS sequence"/>
</dbReference>
<accession>A0ABW4HBM4</accession>
<name>A0ABW4HBM4_9FLAO</name>
<evidence type="ECO:0008006" key="3">
    <source>
        <dbReference type="Google" id="ProtNLM"/>
    </source>
</evidence>
<protein>
    <recommendedName>
        <fullName evidence="3">VCBS repeat-containing protein</fullName>
    </recommendedName>
</protein>
<dbReference type="InterPro" id="IPR028994">
    <property type="entry name" value="Integrin_alpha_N"/>
</dbReference>
<dbReference type="RefSeq" id="WP_379817718.1">
    <property type="nucleotide sequence ID" value="NZ_JBHUDZ010000009.1"/>
</dbReference>
<dbReference type="EMBL" id="JBHUDZ010000009">
    <property type="protein sequence ID" value="MFD1602889.1"/>
    <property type="molecule type" value="Genomic_DNA"/>
</dbReference>
<dbReference type="SUPFAM" id="SSF69318">
    <property type="entry name" value="Integrin alpha N-terminal domain"/>
    <property type="match status" value="1"/>
</dbReference>
<reference evidence="2" key="1">
    <citation type="journal article" date="2019" name="Int. J. Syst. Evol. Microbiol.">
        <title>The Global Catalogue of Microorganisms (GCM) 10K type strain sequencing project: providing services to taxonomists for standard genome sequencing and annotation.</title>
        <authorList>
            <consortium name="The Broad Institute Genomics Platform"/>
            <consortium name="The Broad Institute Genome Sequencing Center for Infectious Disease"/>
            <person name="Wu L."/>
            <person name="Ma J."/>
        </authorList>
    </citation>
    <scope>NUCLEOTIDE SEQUENCE [LARGE SCALE GENOMIC DNA]</scope>
    <source>
        <strain evidence="2">CCUG 70865</strain>
    </source>
</reference>
<comment type="caution">
    <text evidence="1">The sequence shown here is derived from an EMBL/GenBank/DDBJ whole genome shotgun (WGS) entry which is preliminary data.</text>
</comment>
<dbReference type="PROSITE" id="PS51257">
    <property type="entry name" value="PROKAR_LIPOPROTEIN"/>
    <property type="match status" value="1"/>
</dbReference>
<organism evidence="1 2">
    <name type="scientific">Flavobacterium artemisiae</name>
    <dbReference type="NCBI Taxonomy" id="2126556"/>
    <lineage>
        <taxon>Bacteria</taxon>
        <taxon>Pseudomonadati</taxon>
        <taxon>Bacteroidota</taxon>
        <taxon>Flavobacteriia</taxon>
        <taxon>Flavobacteriales</taxon>
        <taxon>Flavobacteriaceae</taxon>
        <taxon>Flavobacterium</taxon>
    </lineage>
</organism>